<feature type="domain" description="Transglycosylase SLT" evidence="2">
    <location>
        <begin position="65"/>
        <end position="199"/>
    </location>
</feature>
<sequence>MSRRPSFLSVVDTTEGSFIIYHSRKNSANVNVKKLSMLALCLSAAAPAFGYAHGSLSPQVLALARTCAPDVHPLTVAYLVSAESHNNQFAINVNGGHSLDRQPTTEQEARNALAKLDARGWNYDVGYAQINSANFRSLGLTGTQLLDPCTNLRAGAQVLGDCYARAVQQVGEGQAALQRALSCYNTGNQQKGFANGYVKRVVAQVKLKIPALLDGPIDPNTSSSSSSNVSDPAGPAPAAAQLTQQQNPPASNQRTQLGEPGAANQIEAGAFAHPEIGAYIRRASTKGDQ</sequence>
<gene>
    <name evidence="3" type="ORF">CJU94_40340</name>
</gene>
<dbReference type="InterPro" id="IPR023346">
    <property type="entry name" value="Lysozyme-like_dom_sf"/>
</dbReference>
<dbReference type="AlphaFoldDB" id="A0A248VZN7"/>
<evidence type="ECO:0000256" key="1">
    <source>
        <dbReference type="SAM" id="MobiDB-lite"/>
    </source>
</evidence>
<dbReference type="KEGG" id="parb:CJU94_40340"/>
<dbReference type="CDD" id="cd16892">
    <property type="entry name" value="LT_VirB1-like"/>
    <property type="match status" value="1"/>
</dbReference>
<geneLocation type="plasmid" evidence="3 4">
    <name>pBN5</name>
</geneLocation>
<accession>A0A248VZN7</accession>
<dbReference type="Proteomes" id="UP000215158">
    <property type="component" value="Plasmid pBN5"/>
</dbReference>
<dbReference type="Pfam" id="PF01464">
    <property type="entry name" value="SLT"/>
    <property type="match status" value="1"/>
</dbReference>
<protein>
    <recommendedName>
        <fullName evidence="2">Transglycosylase SLT domain-containing protein</fullName>
    </recommendedName>
</protein>
<evidence type="ECO:0000313" key="4">
    <source>
        <dbReference type="Proteomes" id="UP000215158"/>
    </source>
</evidence>
<name>A0A248VZN7_9BURK</name>
<dbReference type="SUPFAM" id="SSF53955">
    <property type="entry name" value="Lysozyme-like"/>
    <property type="match status" value="1"/>
</dbReference>
<feature type="region of interest" description="Disordered" evidence="1">
    <location>
        <begin position="214"/>
        <end position="270"/>
    </location>
</feature>
<proteinExistence type="predicted"/>
<dbReference type="Gene3D" id="1.10.530.10">
    <property type="match status" value="1"/>
</dbReference>
<dbReference type="InterPro" id="IPR008258">
    <property type="entry name" value="Transglycosylase_SLT_dom_1"/>
</dbReference>
<organism evidence="3 4">
    <name type="scientific">Paraburkholderia aromaticivorans</name>
    <dbReference type="NCBI Taxonomy" id="2026199"/>
    <lineage>
        <taxon>Bacteria</taxon>
        <taxon>Pseudomonadati</taxon>
        <taxon>Pseudomonadota</taxon>
        <taxon>Betaproteobacteria</taxon>
        <taxon>Burkholderiales</taxon>
        <taxon>Burkholderiaceae</taxon>
        <taxon>Paraburkholderia</taxon>
    </lineage>
</organism>
<evidence type="ECO:0000313" key="3">
    <source>
        <dbReference type="EMBL" id="ASW04397.1"/>
    </source>
</evidence>
<keyword evidence="4" id="KW-1185">Reference proteome</keyword>
<feature type="compositionally biased region" description="Low complexity" evidence="1">
    <location>
        <begin position="222"/>
        <end position="250"/>
    </location>
</feature>
<keyword evidence="3" id="KW-0614">Plasmid</keyword>
<reference evidence="3 4" key="1">
    <citation type="submission" date="2017-08" db="EMBL/GenBank/DDBJ databases">
        <title>Identification and genetic characteristics of simultaneous BTEX- and naphthalene-degrading Paraburkholderia sp. BN5 isolated from petroleum-contaminated soil.</title>
        <authorList>
            <person name="Lee Y."/>
            <person name="Jeon C.O."/>
        </authorList>
    </citation>
    <scope>NUCLEOTIDE SEQUENCE [LARGE SCALE GENOMIC DNA]</scope>
    <source>
        <strain evidence="3 4">BN5</strain>
        <plasmid evidence="3 4">pBN5</plasmid>
    </source>
</reference>
<dbReference type="EMBL" id="CP022995">
    <property type="protein sequence ID" value="ASW04397.1"/>
    <property type="molecule type" value="Genomic_DNA"/>
</dbReference>
<evidence type="ECO:0000259" key="2">
    <source>
        <dbReference type="Pfam" id="PF01464"/>
    </source>
</evidence>